<protein>
    <submittedName>
        <fullName evidence="3">Phage Tail Collar Domain</fullName>
    </submittedName>
</protein>
<feature type="signal peptide" evidence="1">
    <location>
        <begin position="1"/>
        <end position="24"/>
    </location>
</feature>
<feature type="domain" description="Phage tail collar" evidence="2">
    <location>
        <begin position="48"/>
        <end position="96"/>
    </location>
</feature>
<reference evidence="4" key="1">
    <citation type="submission" date="2016-11" db="EMBL/GenBank/DDBJ databases">
        <authorList>
            <person name="Jaros S."/>
            <person name="Januszkiewicz K."/>
            <person name="Wedrychowicz H."/>
        </authorList>
    </citation>
    <scope>NUCLEOTIDE SEQUENCE [LARGE SCALE GENOMIC DNA]</scope>
    <source>
        <strain evidence="4">DSM 7057</strain>
    </source>
</reference>
<dbReference type="Pfam" id="PF07484">
    <property type="entry name" value="Collar"/>
    <property type="match status" value="1"/>
</dbReference>
<dbReference type="InterPro" id="IPR037053">
    <property type="entry name" value="Phage_tail_collar_dom_sf"/>
</dbReference>
<evidence type="ECO:0000259" key="2">
    <source>
        <dbReference type="Pfam" id="PF07484"/>
    </source>
</evidence>
<evidence type="ECO:0000313" key="4">
    <source>
        <dbReference type="Proteomes" id="UP000182680"/>
    </source>
</evidence>
<sequence>MQKNRAYPLILFFFLLLAFQPALGADSTSFDPTKVAVKAKGSGGVPVGTIISWPVATNPDDMDNWLECNGQSISQSVYPELFALVGPKVPDLRGLFLRGFGSQDSKHFGEVTHSSGALGDIQGDSIRENMTRGEFEAFCAGAVQRKSGVFAKSYTIYRSRDQSGWSYSPNAVLVFDMSSAGPTSNENRPVNMAVR</sequence>
<dbReference type="Gene3D" id="3.90.1340.10">
    <property type="entry name" value="Phage tail collar domain"/>
    <property type="match status" value="1"/>
</dbReference>
<gene>
    <name evidence="3" type="ORF">SAMN02910291_02573</name>
</gene>
<name>A0AA94HUS7_DESDE</name>
<dbReference type="EMBL" id="FPIW01000069">
    <property type="protein sequence ID" value="SFW69773.1"/>
    <property type="molecule type" value="Genomic_DNA"/>
</dbReference>
<evidence type="ECO:0000313" key="3">
    <source>
        <dbReference type="EMBL" id="SFW69773.1"/>
    </source>
</evidence>
<feature type="chain" id="PRO_5041682193" evidence="1">
    <location>
        <begin position="25"/>
        <end position="195"/>
    </location>
</feature>
<feature type="non-terminal residue" evidence="3">
    <location>
        <position position="195"/>
    </location>
</feature>
<dbReference type="SUPFAM" id="SSF88874">
    <property type="entry name" value="Receptor-binding domain of short tail fibre protein gp12"/>
    <property type="match status" value="1"/>
</dbReference>
<dbReference type="Proteomes" id="UP000182680">
    <property type="component" value="Unassembled WGS sequence"/>
</dbReference>
<keyword evidence="1" id="KW-0732">Signal</keyword>
<accession>A0AA94HUS7</accession>
<dbReference type="AlphaFoldDB" id="A0AA94HUS7"/>
<evidence type="ECO:0000256" key="1">
    <source>
        <dbReference type="SAM" id="SignalP"/>
    </source>
</evidence>
<dbReference type="RefSeq" id="WP_143142682.1">
    <property type="nucleotide sequence ID" value="NZ_FPIW01000069.1"/>
</dbReference>
<organism evidence="3 4">
    <name type="scientific">Desulfovibrio desulfuricans</name>
    <dbReference type="NCBI Taxonomy" id="876"/>
    <lineage>
        <taxon>Bacteria</taxon>
        <taxon>Pseudomonadati</taxon>
        <taxon>Thermodesulfobacteriota</taxon>
        <taxon>Desulfovibrionia</taxon>
        <taxon>Desulfovibrionales</taxon>
        <taxon>Desulfovibrionaceae</taxon>
        <taxon>Desulfovibrio</taxon>
    </lineage>
</organism>
<dbReference type="InterPro" id="IPR011083">
    <property type="entry name" value="Phage_tail_collar_dom"/>
</dbReference>
<proteinExistence type="predicted"/>
<comment type="caution">
    <text evidence="3">The sequence shown here is derived from an EMBL/GenBank/DDBJ whole genome shotgun (WGS) entry which is preliminary data.</text>
</comment>